<accession>A0A811S1P6</accession>
<protein>
    <submittedName>
        <fullName evidence="2">Uncharacterized protein</fullName>
    </submittedName>
</protein>
<keyword evidence="1" id="KW-1133">Transmembrane helix</keyword>
<reference evidence="2" key="1">
    <citation type="submission" date="2020-10" db="EMBL/GenBank/DDBJ databases">
        <authorList>
            <person name="Han B."/>
            <person name="Lu T."/>
            <person name="Zhao Q."/>
            <person name="Huang X."/>
            <person name="Zhao Y."/>
        </authorList>
    </citation>
    <scope>NUCLEOTIDE SEQUENCE</scope>
</reference>
<dbReference type="PANTHER" id="PTHR34483:SF7">
    <property type="entry name" value="TRANSMEMBRANE PROTEIN"/>
    <property type="match status" value="1"/>
</dbReference>
<name>A0A811S1P6_9POAL</name>
<organism evidence="2 3">
    <name type="scientific">Miscanthus lutarioriparius</name>
    <dbReference type="NCBI Taxonomy" id="422564"/>
    <lineage>
        <taxon>Eukaryota</taxon>
        <taxon>Viridiplantae</taxon>
        <taxon>Streptophyta</taxon>
        <taxon>Embryophyta</taxon>
        <taxon>Tracheophyta</taxon>
        <taxon>Spermatophyta</taxon>
        <taxon>Magnoliopsida</taxon>
        <taxon>Liliopsida</taxon>
        <taxon>Poales</taxon>
        <taxon>Poaceae</taxon>
        <taxon>PACMAD clade</taxon>
        <taxon>Panicoideae</taxon>
        <taxon>Andropogonodae</taxon>
        <taxon>Andropogoneae</taxon>
        <taxon>Saccharinae</taxon>
        <taxon>Miscanthus</taxon>
    </lineage>
</organism>
<feature type="transmembrane region" description="Helical" evidence="1">
    <location>
        <begin position="29"/>
        <end position="52"/>
    </location>
</feature>
<dbReference type="Proteomes" id="UP000604825">
    <property type="component" value="Unassembled WGS sequence"/>
</dbReference>
<dbReference type="EMBL" id="CAJGYO010000018">
    <property type="protein sequence ID" value="CAD6336267.1"/>
    <property type="molecule type" value="Genomic_DNA"/>
</dbReference>
<evidence type="ECO:0000256" key="1">
    <source>
        <dbReference type="SAM" id="Phobius"/>
    </source>
</evidence>
<dbReference type="PANTHER" id="PTHR34483">
    <property type="entry name" value="OS09G0129800 PROTEIN"/>
    <property type="match status" value="1"/>
</dbReference>
<dbReference type="OrthoDB" id="644125at2759"/>
<feature type="transmembrane region" description="Helical" evidence="1">
    <location>
        <begin position="175"/>
        <end position="200"/>
    </location>
</feature>
<dbReference type="AlphaFoldDB" id="A0A811S1P6"/>
<proteinExistence type="predicted"/>
<gene>
    <name evidence="2" type="ORF">NCGR_LOCUS60365</name>
</gene>
<keyword evidence="3" id="KW-1185">Reference proteome</keyword>
<feature type="transmembrane region" description="Helical" evidence="1">
    <location>
        <begin position="145"/>
        <end position="169"/>
    </location>
</feature>
<evidence type="ECO:0000313" key="2">
    <source>
        <dbReference type="EMBL" id="CAD6336267.1"/>
    </source>
</evidence>
<evidence type="ECO:0000313" key="3">
    <source>
        <dbReference type="Proteomes" id="UP000604825"/>
    </source>
</evidence>
<feature type="transmembrane region" description="Helical" evidence="1">
    <location>
        <begin position="261"/>
        <end position="289"/>
    </location>
</feature>
<keyword evidence="1" id="KW-0472">Membrane</keyword>
<sequence>MATKAKSSSSSCLSFLKDALLLPTQNAKLFVPVFLLVTAPLLILQITNVFCIQPRTADILHHLDEIKNMDPSSADYAELMAEILKEARELVIISIALLIITFAESFAKQIIAFFATSTTYAGDRYSLPELFTEVIMKGRRLRGPLITVAMVGVLNVACILLLVALLQLAMSHMGVLYMAVLFVLPFLVFLYLNIVFFVAIAASVADADRRGVSALTLAWRLMTQVWRKEGCVLVVVVQLVEMVPSPLHAVALAWLKKSMPMGLALLSVYALLSGLVQLFYYAAAMVYYYQAMESKEVMAHDYVKIPTGEATV</sequence>
<feature type="transmembrane region" description="Helical" evidence="1">
    <location>
        <begin position="230"/>
        <end position="255"/>
    </location>
</feature>
<keyword evidence="1" id="KW-0812">Transmembrane</keyword>
<comment type="caution">
    <text evidence="2">The sequence shown here is derived from an EMBL/GenBank/DDBJ whole genome shotgun (WGS) entry which is preliminary data.</text>
</comment>